<dbReference type="Gene3D" id="3.30.559.10">
    <property type="entry name" value="Chloramphenicol acetyltransferase-like domain"/>
    <property type="match status" value="1"/>
</dbReference>
<dbReference type="SUPFAM" id="SSF52777">
    <property type="entry name" value="CoA-dependent acyltransferases"/>
    <property type="match status" value="2"/>
</dbReference>
<dbReference type="PANTHER" id="PTHR28037:SF1">
    <property type="entry name" value="ALCOHOL O-ACETYLTRANSFERASE 1-RELATED"/>
    <property type="match status" value="1"/>
</dbReference>
<dbReference type="InterPro" id="IPR052058">
    <property type="entry name" value="Alcohol_O-acetyltransferase"/>
</dbReference>
<reference evidence="1 2" key="2">
    <citation type="submission" date="2019-01" db="EMBL/GenBank/DDBJ databases">
        <title>The decoding of complex shrimp genome reveals the adaptation for benthos swimmer, frequently molting mechanism and breeding impact on genome.</title>
        <authorList>
            <person name="Sun Y."/>
            <person name="Gao Y."/>
            <person name="Yu Y."/>
        </authorList>
    </citation>
    <scope>NUCLEOTIDE SEQUENCE [LARGE SCALE GENOMIC DNA]</scope>
    <source>
        <tissue evidence="1">Muscle</tissue>
    </source>
</reference>
<protein>
    <recommendedName>
        <fullName evidence="3">Condensation domain-containing protein</fullName>
    </recommendedName>
</protein>
<reference evidence="1 2" key="1">
    <citation type="submission" date="2018-04" db="EMBL/GenBank/DDBJ databases">
        <authorList>
            <person name="Zhang X."/>
            <person name="Yuan J."/>
            <person name="Li F."/>
            <person name="Xiang J."/>
        </authorList>
    </citation>
    <scope>NUCLEOTIDE SEQUENCE [LARGE SCALE GENOMIC DNA]</scope>
    <source>
        <tissue evidence="1">Muscle</tissue>
    </source>
</reference>
<dbReference type="AlphaFoldDB" id="A0A3R7M962"/>
<dbReference type="InterPro" id="IPR023213">
    <property type="entry name" value="CAT-like_dom_sf"/>
</dbReference>
<name>A0A3R7M962_PENVA</name>
<dbReference type="PANTHER" id="PTHR28037">
    <property type="entry name" value="ALCOHOL O-ACETYLTRANSFERASE 1-RELATED"/>
    <property type="match status" value="1"/>
</dbReference>
<gene>
    <name evidence="1" type="ORF">C7M84_011215</name>
</gene>
<evidence type="ECO:0000313" key="1">
    <source>
        <dbReference type="EMBL" id="ROT70486.1"/>
    </source>
</evidence>
<dbReference type="Gene3D" id="3.30.559.30">
    <property type="entry name" value="Nonribosomal peptide synthetase, condensation domain"/>
    <property type="match status" value="1"/>
</dbReference>
<proteinExistence type="predicted"/>
<evidence type="ECO:0000313" key="2">
    <source>
        <dbReference type="Proteomes" id="UP000283509"/>
    </source>
</evidence>
<accession>A0A3R7M962</accession>
<dbReference type="Proteomes" id="UP000283509">
    <property type="component" value="Unassembled WGS sequence"/>
</dbReference>
<keyword evidence="2" id="KW-1185">Reference proteome</keyword>
<organism evidence="1 2">
    <name type="scientific">Penaeus vannamei</name>
    <name type="common">Whiteleg shrimp</name>
    <name type="synonym">Litopenaeus vannamei</name>
    <dbReference type="NCBI Taxonomy" id="6689"/>
    <lineage>
        <taxon>Eukaryota</taxon>
        <taxon>Metazoa</taxon>
        <taxon>Ecdysozoa</taxon>
        <taxon>Arthropoda</taxon>
        <taxon>Crustacea</taxon>
        <taxon>Multicrustacea</taxon>
        <taxon>Malacostraca</taxon>
        <taxon>Eumalacostraca</taxon>
        <taxon>Eucarida</taxon>
        <taxon>Decapoda</taxon>
        <taxon>Dendrobranchiata</taxon>
        <taxon>Penaeoidea</taxon>
        <taxon>Penaeidae</taxon>
        <taxon>Penaeus</taxon>
    </lineage>
</organism>
<dbReference type="OrthoDB" id="6370308at2759"/>
<comment type="caution">
    <text evidence="1">The sequence shown here is derived from an EMBL/GenBank/DDBJ whole genome shotgun (WGS) entry which is preliminary data.</text>
</comment>
<sequence length="452" mass="51342">MEGEGEWLWETTGYFNSFNLCYQLTLAAREPLAEEGVTRALSHLFRKVPPLRTCYGRRDGDTWLREMAKEIVDFEVVPDTTMRDMHDKLQHHQYNTRTGPLWCARLWPRPHSSLPDDELGLDKSRFPHAYTLFFGFHHGISDGNTNMRICGFFVQLLNDVLAGKAVKDEEQLGTLVSDERTKRLLEERIARMEADPQVKQGALDDYNARHETHSLIRSTFKGVGDKAGRSLLLARDVDVATTAQFVKRCRAEKVSVNSAFTALANVALVDLLVEGGLEQDTYSIRGDHILNARRYWEGDASDYLGCHILPQLAVIVPTPRETGGKFWDYARLLHADMKRKIEAGTALQDEAAKYFMPERPSFETIFSCEFAVTNMGDVTKLVTEGGEHVQALHVLRSVNVDGIPCPWTHLCHTFRGRFIHVLIYNTASVTSQMAEEYCDRLFRHFTSVALLC</sequence>
<evidence type="ECO:0008006" key="3">
    <source>
        <dbReference type="Google" id="ProtNLM"/>
    </source>
</evidence>
<dbReference type="EMBL" id="QCYY01002418">
    <property type="protein sequence ID" value="ROT70486.1"/>
    <property type="molecule type" value="Genomic_DNA"/>
</dbReference>